<reference evidence="1" key="1">
    <citation type="submission" date="2018-10" db="EMBL/GenBank/DDBJ databases">
        <title>Schaedlerella arabinophila gen. nov. sp. nov., isolated from the mouse intestinal tract and comparative analysis with the genome of the closely related altered Schaedler flora strain ASF502.</title>
        <authorList>
            <person name="Miyake S."/>
            <person name="Soh M."/>
            <person name="Seedorf H."/>
        </authorList>
    </citation>
    <scope>NUCLEOTIDE SEQUENCE [LARGE SCALE GENOMIC DNA]</scope>
    <source>
        <strain evidence="1">DSM 106076</strain>
    </source>
</reference>
<sequence>MKSRNQIYRGEGERLLKLITTYHALQYEQVLQFFIRNRNSMKSLITSLIKQGRIYYDQDRDLLCDSPEASESPDYGMIAAVWVLLDFKEAVVYHTSGDFPVKLHFFSQNEAYEVIYVGLEQEILISHVLNGLPTDDTNRLVILESEQQASRLSLDGVTAYCLVSPDGTVNYYQKQQK</sequence>
<comment type="caution">
    <text evidence="1">The sequence shown here is derived from an EMBL/GenBank/DDBJ whole genome shotgun (WGS) entry which is preliminary data.</text>
</comment>
<dbReference type="Proteomes" id="UP000274920">
    <property type="component" value="Unassembled WGS sequence"/>
</dbReference>
<dbReference type="RefSeq" id="WP_125129171.1">
    <property type="nucleotide sequence ID" value="NZ_RHJS01000002.1"/>
</dbReference>
<dbReference type="AlphaFoldDB" id="A0A426DML1"/>
<organism evidence="1 2">
    <name type="scientific">Schaedlerella arabinosiphila</name>
    <dbReference type="NCBI Taxonomy" id="2044587"/>
    <lineage>
        <taxon>Bacteria</taxon>
        <taxon>Bacillati</taxon>
        <taxon>Bacillota</taxon>
        <taxon>Clostridia</taxon>
        <taxon>Lachnospirales</taxon>
        <taxon>Lachnospiraceae</taxon>
        <taxon>Schaedlerella</taxon>
    </lineage>
</organism>
<dbReference type="InterPro" id="IPR043752">
    <property type="entry name" value="DUF5697"/>
</dbReference>
<proteinExistence type="predicted"/>
<protein>
    <submittedName>
        <fullName evidence="1">Uncharacterized protein</fullName>
    </submittedName>
</protein>
<gene>
    <name evidence="1" type="ORF">EBB54_23570</name>
</gene>
<dbReference type="EMBL" id="RHJS01000002">
    <property type="protein sequence ID" value="RRK33996.1"/>
    <property type="molecule type" value="Genomic_DNA"/>
</dbReference>
<name>A0A426DML1_9FIRM</name>
<evidence type="ECO:0000313" key="2">
    <source>
        <dbReference type="Proteomes" id="UP000274920"/>
    </source>
</evidence>
<evidence type="ECO:0000313" key="1">
    <source>
        <dbReference type="EMBL" id="RRK33996.1"/>
    </source>
</evidence>
<dbReference type="Pfam" id="PF18954">
    <property type="entry name" value="DUF5697"/>
    <property type="match status" value="1"/>
</dbReference>
<accession>A0A426DML1</accession>
<keyword evidence="2" id="KW-1185">Reference proteome</keyword>